<sequence length="48" mass="5805">MQIFELHNYLYKGECEMEKEYIHEEMLELEDLELDEEDLLIRAGKTLG</sequence>
<reference evidence="1 2" key="1">
    <citation type="submission" date="2016-12" db="EMBL/GenBank/DDBJ databases">
        <title>Genome Sequences of Twelve Sporeforming Bacillus Species Isolated from Foods.</title>
        <authorList>
            <person name="De Jong A."/>
            <person name="Holsappel S."/>
            <person name="Kuipers O.P."/>
        </authorList>
    </citation>
    <scope>NUCLEOTIDE SEQUENCE [LARGE SCALE GENOMIC DNA]</scope>
    <source>
        <strain evidence="1 2">S3E15</strain>
    </source>
</reference>
<dbReference type="AlphaFoldDB" id="A0AAP8BCF1"/>
<organism evidence="1 2">
    <name type="scientific">Bacillus mycoides</name>
    <dbReference type="NCBI Taxonomy" id="1405"/>
    <lineage>
        <taxon>Bacteria</taxon>
        <taxon>Bacillati</taxon>
        <taxon>Bacillota</taxon>
        <taxon>Bacilli</taxon>
        <taxon>Bacillales</taxon>
        <taxon>Bacillaceae</taxon>
        <taxon>Bacillus</taxon>
        <taxon>Bacillus cereus group</taxon>
    </lineage>
</organism>
<accession>A0AAP8BCF1</accession>
<evidence type="ECO:0000313" key="2">
    <source>
        <dbReference type="Proteomes" id="UP000194131"/>
    </source>
</evidence>
<dbReference type="Proteomes" id="UP000194131">
    <property type="component" value="Unassembled WGS sequence"/>
</dbReference>
<evidence type="ECO:0000313" key="1">
    <source>
        <dbReference type="EMBL" id="OSX89562.1"/>
    </source>
</evidence>
<dbReference type="EMBL" id="MRWU01000030">
    <property type="protein sequence ID" value="OSX89562.1"/>
    <property type="molecule type" value="Genomic_DNA"/>
</dbReference>
<proteinExistence type="predicted"/>
<gene>
    <name evidence="1" type="ORF">S3E15_03817</name>
</gene>
<protein>
    <submittedName>
        <fullName evidence="1">Uncharacterized protein</fullName>
    </submittedName>
</protein>
<comment type="caution">
    <text evidence="1">The sequence shown here is derived from an EMBL/GenBank/DDBJ whole genome shotgun (WGS) entry which is preliminary data.</text>
</comment>
<name>A0AAP8BCF1_BACMY</name>